<keyword evidence="1" id="KW-0472">Membrane</keyword>
<dbReference type="AlphaFoldDB" id="A0A6M4H2M6"/>
<keyword evidence="3" id="KW-1185">Reference proteome</keyword>
<evidence type="ECO:0000313" key="3">
    <source>
        <dbReference type="Proteomes" id="UP000503096"/>
    </source>
</evidence>
<sequence length="140" mass="14902">MSPQAKMRIATVLVAIGANALHIYLAAISRVGGVAAFIAQREREYALSTCFECTLTNDFVIHVLWFGGPFYLLAAAAFTTRSSSIIGWTIAAIVGLVVVDIAWYPSSGQGDWYVVLSPIVFGVIAAVALLVLVLAGNRRG</sequence>
<evidence type="ECO:0000256" key="1">
    <source>
        <dbReference type="SAM" id="Phobius"/>
    </source>
</evidence>
<keyword evidence="1" id="KW-0812">Transmembrane</keyword>
<gene>
    <name evidence="2" type="ORF">DSM104440_00359</name>
</gene>
<organism evidence="2 3">
    <name type="scientific">Usitatibacter palustris</name>
    <dbReference type="NCBI Taxonomy" id="2732487"/>
    <lineage>
        <taxon>Bacteria</taxon>
        <taxon>Pseudomonadati</taxon>
        <taxon>Pseudomonadota</taxon>
        <taxon>Betaproteobacteria</taxon>
        <taxon>Nitrosomonadales</taxon>
        <taxon>Usitatibacteraceae</taxon>
        <taxon>Usitatibacter</taxon>
    </lineage>
</organism>
<evidence type="ECO:0000313" key="2">
    <source>
        <dbReference type="EMBL" id="QJR13575.1"/>
    </source>
</evidence>
<dbReference type="Proteomes" id="UP000503096">
    <property type="component" value="Chromosome"/>
</dbReference>
<feature type="transmembrane region" description="Helical" evidence="1">
    <location>
        <begin position="59"/>
        <end position="78"/>
    </location>
</feature>
<accession>A0A6M4H2M6</accession>
<proteinExistence type="predicted"/>
<name>A0A6M4H2M6_9PROT</name>
<feature type="transmembrane region" description="Helical" evidence="1">
    <location>
        <begin position="85"/>
        <end position="106"/>
    </location>
</feature>
<dbReference type="RefSeq" id="WP_171160277.1">
    <property type="nucleotide sequence ID" value="NZ_CP053073.1"/>
</dbReference>
<dbReference type="KEGG" id="upl:DSM104440_00359"/>
<dbReference type="InParanoid" id="A0A6M4H2M6"/>
<keyword evidence="1" id="KW-1133">Transmembrane helix</keyword>
<reference evidence="2 3" key="1">
    <citation type="submission" date="2020-04" db="EMBL/GenBank/DDBJ databases">
        <title>Usitatibacter rugosus gen. nov., sp. nov. and Usitatibacter palustris sp. nov., novel members of Usitatibacteraceae fam. nov. within the order Nitrosomonadales isolated from soil.</title>
        <authorList>
            <person name="Huber K.J."/>
            <person name="Neumann-Schaal M."/>
            <person name="Geppert A."/>
            <person name="Luckner M."/>
            <person name="Wanner G."/>
            <person name="Overmann J."/>
        </authorList>
    </citation>
    <scope>NUCLEOTIDE SEQUENCE [LARGE SCALE GENOMIC DNA]</scope>
    <source>
        <strain evidence="2 3">Swamp67</strain>
    </source>
</reference>
<protein>
    <submittedName>
        <fullName evidence="2">Uncharacterized protein</fullName>
    </submittedName>
</protein>
<feature type="transmembrane region" description="Helical" evidence="1">
    <location>
        <begin position="12"/>
        <end position="39"/>
    </location>
</feature>
<feature type="transmembrane region" description="Helical" evidence="1">
    <location>
        <begin position="112"/>
        <end position="135"/>
    </location>
</feature>
<dbReference type="EMBL" id="CP053073">
    <property type="protein sequence ID" value="QJR13575.1"/>
    <property type="molecule type" value="Genomic_DNA"/>
</dbReference>